<sequence>MTLPDPSHPAYPASPRAESVDDPRAQLYLAFRDGRPFIASHTIAVGRVAEPDLPPVADRAQLSLFGR</sequence>
<dbReference type="EMBL" id="BRXS01000001">
    <property type="protein sequence ID" value="GLC24224.1"/>
    <property type="molecule type" value="Genomic_DNA"/>
</dbReference>
<name>A0AA37VDV0_9BACT</name>
<evidence type="ECO:0000313" key="3">
    <source>
        <dbReference type="Proteomes" id="UP001161325"/>
    </source>
</evidence>
<reference evidence="2" key="1">
    <citation type="submission" date="2022-08" db="EMBL/GenBank/DDBJ databases">
        <title>Draft genome sequencing of Roseisolibacter agri AW1220.</title>
        <authorList>
            <person name="Tobiishi Y."/>
            <person name="Tonouchi A."/>
        </authorList>
    </citation>
    <scope>NUCLEOTIDE SEQUENCE</scope>
    <source>
        <strain evidence="2">AW1220</strain>
    </source>
</reference>
<accession>A0AA37VDV0</accession>
<gene>
    <name evidence="2" type="ORF">rosag_07370</name>
</gene>
<feature type="region of interest" description="Disordered" evidence="1">
    <location>
        <begin position="1"/>
        <end position="22"/>
    </location>
</feature>
<keyword evidence="3" id="KW-1185">Reference proteome</keyword>
<dbReference type="RefSeq" id="WP_284348672.1">
    <property type="nucleotide sequence ID" value="NZ_BRXS01000001.1"/>
</dbReference>
<dbReference type="Proteomes" id="UP001161325">
    <property type="component" value="Unassembled WGS sequence"/>
</dbReference>
<organism evidence="2 3">
    <name type="scientific">Roseisolibacter agri</name>
    <dbReference type="NCBI Taxonomy" id="2014610"/>
    <lineage>
        <taxon>Bacteria</taxon>
        <taxon>Pseudomonadati</taxon>
        <taxon>Gemmatimonadota</taxon>
        <taxon>Gemmatimonadia</taxon>
        <taxon>Gemmatimonadales</taxon>
        <taxon>Gemmatimonadaceae</taxon>
        <taxon>Roseisolibacter</taxon>
    </lineage>
</organism>
<evidence type="ECO:0000256" key="1">
    <source>
        <dbReference type="SAM" id="MobiDB-lite"/>
    </source>
</evidence>
<dbReference type="AlphaFoldDB" id="A0AA37VDV0"/>
<protein>
    <submittedName>
        <fullName evidence="2">Uncharacterized protein</fullName>
    </submittedName>
</protein>
<comment type="caution">
    <text evidence="2">The sequence shown here is derived from an EMBL/GenBank/DDBJ whole genome shotgun (WGS) entry which is preliminary data.</text>
</comment>
<proteinExistence type="predicted"/>
<evidence type="ECO:0000313" key="2">
    <source>
        <dbReference type="EMBL" id="GLC24224.1"/>
    </source>
</evidence>